<dbReference type="PROSITE" id="PS50835">
    <property type="entry name" value="IG_LIKE"/>
    <property type="match status" value="2"/>
</dbReference>
<dbReference type="PANTHER" id="PTHR45080:SF8">
    <property type="entry name" value="IG-LIKE DOMAIN-CONTAINING PROTEIN"/>
    <property type="match status" value="1"/>
</dbReference>
<dbReference type="Pfam" id="PF07679">
    <property type="entry name" value="I-set"/>
    <property type="match status" value="1"/>
</dbReference>
<dbReference type="PROSITE" id="PS51465">
    <property type="entry name" value="KAZAL_2"/>
    <property type="match status" value="1"/>
</dbReference>
<dbReference type="GO" id="GO:0008046">
    <property type="term" value="F:axon guidance receptor activity"/>
    <property type="evidence" value="ECO:0007669"/>
    <property type="project" value="TreeGrafter"/>
</dbReference>
<keyword evidence="3" id="KW-0393">Immunoglobulin domain</keyword>
<dbReference type="SMART" id="SM00280">
    <property type="entry name" value="KAZAL"/>
    <property type="match status" value="1"/>
</dbReference>
<feature type="domain" description="Ig-like" evidence="5">
    <location>
        <begin position="377"/>
        <end position="470"/>
    </location>
</feature>
<proteinExistence type="predicted"/>
<evidence type="ECO:0000256" key="2">
    <source>
        <dbReference type="ARBA" id="ARBA00023157"/>
    </source>
</evidence>
<keyword evidence="2" id="KW-1015">Disulfide bond</keyword>
<accession>A0A0B7A5X0</accession>
<dbReference type="CDD" id="cd00104">
    <property type="entry name" value="KAZAL_FS"/>
    <property type="match status" value="1"/>
</dbReference>
<dbReference type="SUPFAM" id="SSF75011">
    <property type="entry name" value="3-carboxy-cis,cis-mucoante lactonizing enzyme"/>
    <property type="match status" value="1"/>
</dbReference>
<protein>
    <recommendedName>
        <fullName evidence="8">Kazal-like domain-containing protein</fullName>
    </recommendedName>
</protein>
<evidence type="ECO:0000256" key="1">
    <source>
        <dbReference type="ARBA" id="ARBA00022729"/>
    </source>
</evidence>
<evidence type="ECO:0008006" key="8">
    <source>
        <dbReference type="Google" id="ProtNLM"/>
    </source>
</evidence>
<evidence type="ECO:0000259" key="5">
    <source>
        <dbReference type="PROSITE" id="PS50835"/>
    </source>
</evidence>
<dbReference type="InterPro" id="IPR013098">
    <property type="entry name" value="Ig_I-set"/>
</dbReference>
<organism evidence="7">
    <name type="scientific">Arion vulgaris</name>
    <dbReference type="NCBI Taxonomy" id="1028688"/>
    <lineage>
        <taxon>Eukaryota</taxon>
        <taxon>Metazoa</taxon>
        <taxon>Spiralia</taxon>
        <taxon>Lophotrochozoa</taxon>
        <taxon>Mollusca</taxon>
        <taxon>Gastropoda</taxon>
        <taxon>Heterobranchia</taxon>
        <taxon>Euthyneura</taxon>
        <taxon>Panpulmonata</taxon>
        <taxon>Eupulmonata</taxon>
        <taxon>Stylommatophora</taxon>
        <taxon>Helicina</taxon>
        <taxon>Arionoidea</taxon>
        <taxon>Arionidae</taxon>
        <taxon>Arion</taxon>
    </lineage>
</organism>
<dbReference type="InterPro" id="IPR003598">
    <property type="entry name" value="Ig_sub2"/>
</dbReference>
<dbReference type="PANTHER" id="PTHR45080">
    <property type="entry name" value="CONTACTIN 5"/>
    <property type="match status" value="1"/>
</dbReference>
<dbReference type="FunFam" id="2.60.40.10:FF:000032">
    <property type="entry name" value="palladin isoform X1"/>
    <property type="match status" value="1"/>
</dbReference>
<dbReference type="InterPro" id="IPR036058">
    <property type="entry name" value="Kazal_dom_sf"/>
</dbReference>
<keyword evidence="1 4" id="KW-0732">Signal</keyword>
<evidence type="ECO:0000256" key="4">
    <source>
        <dbReference type="SAM" id="SignalP"/>
    </source>
</evidence>
<dbReference type="GO" id="GO:0043025">
    <property type="term" value="C:neuronal cell body"/>
    <property type="evidence" value="ECO:0007669"/>
    <property type="project" value="TreeGrafter"/>
</dbReference>
<dbReference type="InterPro" id="IPR003599">
    <property type="entry name" value="Ig_sub"/>
</dbReference>
<sequence>MGCGRLQSSYELFPTCVCILLMLTVTDARPNRRYLSSLVNEDVGSWKPMTDNDKWRAFEPEKKETSQTEWWKEKLDDDLWNPKAYEDSTNTLENAQPTNSNPVSATTIKPVSDSEEFCRVDYECRAGRTCILGVCKCYTAAMCGGHHKPICGSDGVQYASHCELHRTACINRVHIRPDRRGRCFQKEIEEHEKSWLMEQERLLQEEKKKVQSEAKNSVDIPAQSLVQFPQDINKGPDDAADAVHDAASTVDEHVPVVTEKTTTTETVEQTSQVCTWKDMSKFKDDLLMFYCQKFVEPNCKEEVKTDREYLSMMIFSYCDKDYDYYLTADELDDKEKDENFTNNIIVNCHLRDFIKFADNLEIDNKLTVSEFTSAFEPPIPAVPPHAKVEVISTLASAGNGLELKCGIDAEKVVWRRHGAQLTDDKRSHKLMVFDDGALFFSTVGLHHIGNYTCMDASDESNAQIHRLKVQTLPVVEVSPVTQTHRTGLDIELKCHAEGVPVPVVTWLQGGKPLEYTLHITHYFGGGHIVIHNAQFDSDAGTYTCSAHNQAGTVDKSVSVSVLPPSAPSSKESVKETGTFVVYNSKGISAYDPMSCLLKHQVFGDFGNFKFIPDALDGPLTLCRKEEDCQWGGAVKVGSEFIYVSQTNQNRVVVMDAVDTLNPLQVIDTDKRPLRLWYVKHLDQVWVLCGNLEQGEGNKTIVVIRDASQHIQHRSVHTQPVGNHFDMVQDLFIAPSNDLNHEFEFGYVSHLGQSGLFKINLEDMSYTKTIDLTNYGCIPTNIAFVPIGGHVIIQCVSAADQHTLQLTMDYLTDTITSATSHTGRPMASPDSRHLVTVDMLTGKVIVSSVSDEGVLETTYDVTVSTSISDATFVTAVFHHGYDLVMTSDDGDDVITMNLVSGKVEKLKGSNYSVKSNSWNPSSVSRHIVTGNSMSNYLMTPSKTSLVILDTRFKQVECEFLDSVGSDVMIYIPSIYTS</sequence>
<evidence type="ECO:0000256" key="3">
    <source>
        <dbReference type="ARBA" id="ARBA00023319"/>
    </source>
</evidence>
<dbReference type="SMART" id="SM00409">
    <property type="entry name" value="IG"/>
    <property type="match status" value="2"/>
</dbReference>
<dbReference type="GO" id="GO:0005886">
    <property type="term" value="C:plasma membrane"/>
    <property type="evidence" value="ECO:0007669"/>
    <property type="project" value="TreeGrafter"/>
</dbReference>
<feature type="chain" id="PRO_5002111485" description="Kazal-like domain-containing protein" evidence="4">
    <location>
        <begin position="29"/>
        <end position="976"/>
    </location>
</feature>
<dbReference type="EMBL" id="HACG01028515">
    <property type="protein sequence ID" value="CEK75380.1"/>
    <property type="molecule type" value="Transcribed_RNA"/>
</dbReference>
<feature type="domain" description="Kazal-like" evidence="6">
    <location>
        <begin position="131"/>
        <end position="185"/>
    </location>
</feature>
<dbReference type="SUPFAM" id="SSF100895">
    <property type="entry name" value="Kazal-type serine protease inhibitors"/>
    <property type="match status" value="1"/>
</dbReference>
<gene>
    <name evidence="7" type="primary">ORF95260</name>
</gene>
<dbReference type="GO" id="GO:0030424">
    <property type="term" value="C:axon"/>
    <property type="evidence" value="ECO:0007669"/>
    <property type="project" value="TreeGrafter"/>
</dbReference>
<dbReference type="Gene3D" id="3.30.60.30">
    <property type="match status" value="1"/>
</dbReference>
<feature type="signal peptide" evidence="4">
    <location>
        <begin position="1"/>
        <end position="28"/>
    </location>
</feature>
<dbReference type="InterPro" id="IPR007110">
    <property type="entry name" value="Ig-like_dom"/>
</dbReference>
<dbReference type="AlphaFoldDB" id="A0A0B7A5X0"/>
<reference evidence="7" key="1">
    <citation type="submission" date="2014-12" db="EMBL/GenBank/DDBJ databases">
        <title>Insight into the proteome of Arion vulgaris.</title>
        <authorList>
            <person name="Aradska J."/>
            <person name="Bulat T."/>
            <person name="Smidak R."/>
            <person name="Sarate P."/>
            <person name="Gangsoo J."/>
            <person name="Sialana F."/>
            <person name="Bilban M."/>
            <person name="Lubec G."/>
        </authorList>
    </citation>
    <scope>NUCLEOTIDE SEQUENCE</scope>
    <source>
        <tissue evidence="7">Skin</tissue>
    </source>
</reference>
<dbReference type="SUPFAM" id="SSF48726">
    <property type="entry name" value="Immunoglobulin"/>
    <property type="match status" value="2"/>
</dbReference>
<dbReference type="InterPro" id="IPR002350">
    <property type="entry name" value="Kazal_dom"/>
</dbReference>
<dbReference type="InterPro" id="IPR050958">
    <property type="entry name" value="Cell_Adh-Cytoskel_Orgn"/>
</dbReference>
<feature type="domain" description="Ig-like" evidence="5">
    <location>
        <begin position="473"/>
        <end position="560"/>
    </location>
</feature>
<dbReference type="InterPro" id="IPR036179">
    <property type="entry name" value="Ig-like_dom_sf"/>
</dbReference>
<dbReference type="GO" id="GO:0007156">
    <property type="term" value="P:homophilic cell adhesion via plasma membrane adhesion molecules"/>
    <property type="evidence" value="ECO:0007669"/>
    <property type="project" value="TreeGrafter"/>
</dbReference>
<dbReference type="SMART" id="SM00408">
    <property type="entry name" value="IGc2"/>
    <property type="match status" value="2"/>
</dbReference>
<dbReference type="GO" id="GO:0050808">
    <property type="term" value="P:synapse organization"/>
    <property type="evidence" value="ECO:0007669"/>
    <property type="project" value="TreeGrafter"/>
</dbReference>
<dbReference type="Pfam" id="PF07648">
    <property type="entry name" value="Kazal_2"/>
    <property type="match status" value="1"/>
</dbReference>
<evidence type="ECO:0000259" key="6">
    <source>
        <dbReference type="PROSITE" id="PS51465"/>
    </source>
</evidence>
<evidence type="ECO:0000313" key="7">
    <source>
        <dbReference type="EMBL" id="CEK75380.1"/>
    </source>
</evidence>
<name>A0A0B7A5X0_9EUPU</name>
<dbReference type="InterPro" id="IPR013783">
    <property type="entry name" value="Ig-like_fold"/>
</dbReference>
<dbReference type="Gene3D" id="2.60.40.10">
    <property type="entry name" value="Immunoglobulins"/>
    <property type="match status" value="2"/>
</dbReference>